<comment type="caution">
    <text evidence="1">The sequence shown here is derived from an EMBL/GenBank/DDBJ whole genome shotgun (WGS) entry which is preliminary data.</text>
</comment>
<reference evidence="1" key="1">
    <citation type="journal article" date="2015" name="Nature">
        <title>Complex archaea that bridge the gap between prokaryotes and eukaryotes.</title>
        <authorList>
            <person name="Spang A."/>
            <person name="Saw J.H."/>
            <person name="Jorgensen S.L."/>
            <person name="Zaremba-Niedzwiedzka K."/>
            <person name="Martijn J."/>
            <person name="Lind A.E."/>
            <person name="van Eijk R."/>
            <person name="Schleper C."/>
            <person name="Guy L."/>
            <person name="Ettema T.J."/>
        </authorList>
    </citation>
    <scope>NUCLEOTIDE SEQUENCE</scope>
</reference>
<evidence type="ECO:0000313" key="1">
    <source>
        <dbReference type="EMBL" id="KKL97405.1"/>
    </source>
</evidence>
<name>A0A0F9IUH6_9ZZZZ</name>
<dbReference type="AlphaFoldDB" id="A0A0F9IUH6"/>
<dbReference type="EMBL" id="LAZR01018174">
    <property type="protein sequence ID" value="KKL97405.1"/>
    <property type="molecule type" value="Genomic_DNA"/>
</dbReference>
<organism evidence="1">
    <name type="scientific">marine sediment metagenome</name>
    <dbReference type="NCBI Taxonomy" id="412755"/>
    <lineage>
        <taxon>unclassified sequences</taxon>
        <taxon>metagenomes</taxon>
        <taxon>ecological metagenomes</taxon>
    </lineage>
</organism>
<gene>
    <name evidence="1" type="ORF">LCGC14_1834800</name>
</gene>
<evidence type="ECO:0008006" key="2">
    <source>
        <dbReference type="Google" id="ProtNLM"/>
    </source>
</evidence>
<proteinExistence type="predicted"/>
<accession>A0A0F9IUH6</accession>
<sequence length="127" mass="14818">MRSRSPKKSDMYKADRLWAAIVLRKNNGGCFLCPEPATDPHHMIPRDHKATRHEVKNGLALCRRCYDRARDYPKAFLDDLCRHSAWGLQHWRYYKRHRKDVCHAPDYKARCKALAAALENEDGPEAT</sequence>
<protein>
    <recommendedName>
        <fullName evidence="2">HNH nuclease domain-containing protein</fullName>
    </recommendedName>
</protein>
<dbReference type="Gene3D" id="1.10.30.50">
    <property type="match status" value="1"/>
</dbReference>